<dbReference type="RefSeq" id="WP_058949235.1">
    <property type="nucleotide sequence ID" value="NZ_BBXV01000008.1"/>
</dbReference>
<dbReference type="Pfam" id="PF13671">
    <property type="entry name" value="AAA_33"/>
    <property type="match status" value="1"/>
</dbReference>
<sequence length="195" mass="22666">MLIWINGTFGSGKTSTAYELKRRLKQACVYDPERFGFALMKNVPKELAKSDFQDYPLWREANRALLKELAHNYNGIIIIPMTLTNKAYFEEIIGNLRDDGIEVKHFTLVASKDTVAKRLRKRFEGRKSWAYQQMKERMRELEGNMFATHLDTDNLSIDDVVETVAKGSGISLLPDKRSRLRKNLDRLKIILQEIR</sequence>
<dbReference type="AlphaFoldDB" id="A0A0U9HXU0"/>
<name>A0A0U9HXU0_9BACI</name>
<proteinExistence type="predicted"/>
<reference evidence="1 2" key="2">
    <citation type="journal article" date="2016" name="Genome Announc.">
        <title>Draft Genome Sequence of Oceanobacillus picturae Heshi-B3, Isolated from Fermented Rice Bran in a Traditional Japanese Seafood Dish.</title>
        <authorList>
            <person name="Akuzawa S."/>
            <person name="Nagaoka J."/>
            <person name="Kanekatsu M."/>
            <person name="Kanesaki Y."/>
            <person name="Suzuki T."/>
        </authorList>
    </citation>
    <scope>NUCLEOTIDE SEQUENCE [LARGE SCALE GENOMIC DNA]</scope>
    <source>
        <strain evidence="1 2">Heshi-B3</strain>
    </source>
</reference>
<gene>
    <name evidence="1" type="ORF">OPHB3_0416</name>
</gene>
<protein>
    <submittedName>
        <fullName evidence="1">Tunicamycin resistance protein</fullName>
    </submittedName>
</protein>
<dbReference type="Gene3D" id="3.40.50.300">
    <property type="entry name" value="P-loop containing nucleotide triphosphate hydrolases"/>
    <property type="match status" value="1"/>
</dbReference>
<dbReference type="OrthoDB" id="9799092at2"/>
<organism evidence="1 2">
    <name type="scientific">Oceanobacillus picturae</name>
    <dbReference type="NCBI Taxonomy" id="171693"/>
    <lineage>
        <taxon>Bacteria</taxon>
        <taxon>Bacillati</taxon>
        <taxon>Bacillota</taxon>
        <taxon>Bacilli</taxon>
        <taxon>Bacillales</taxon>
        <taxon>Bacillaceae</taxon>
        <taxon>Oceanobacillus</taxon>
    </lineage>
</organism>
<dbReference type="EMBL" id="BBXV01000008">
    <property type="protein sequence ID" value="GAQ16493.1"/>
    <property type="molecule type" value="Genomic_DNA"/>
</dbReference>
<dbReference type="SUPFAM" id="SSF52540">
    <property type="entry name" value="P-loop containing nucleoside triphosphate hydrolases"/>
    <property type="match status" value="1"/>
</dbReference>
<comment type="caution">
    <text evidence="1">The sequence shown here is derived from an EMBL/GenBank/DDBJ whole genome shotgun (WGS) entry which is preliminary data.</text>
</comment>
<dbReference type="Proteomes" id="UP000052946">
    <property type="component" value="Unassembled WGS sequence"/>
</dbReference>
<evidence type="ECO:0000313" key="1">
    <source>
        <dbReference type="EMBL" id="GAQ16493.1"/>
    </source>
</evidence>
<dbReference type="InterPro" id="IPR027417">
    <property type="entry name" value="P-loop_NTPase"/>
</dbReference>
<reference evidence="2" key="1">
    <citation type="submission" date="2015-07" db="EMBL/GenBank/DDBJ databases">
        <title>Draft Genome Sequence of Oceanobacillus picturae Heshi-B3 that Was Isolated from Fermented Rice Bran with Aging Salted Mackerel, Which Was Named Heshiko as Traditional Fermented Seafood in Japan.</title>
        <authorList>
            <person name="Akuzawa S."/>
            <person name="Nakagawa J."/>
            <person name="Kanekatsu T."/>
            <person name="Kanesaki Y."/>
            <person name="Suzuki T."/>
        </authorList>
    </citation>
    <scope>NUCLEOTIDE SEQUENCE [LARGE SCALE GENOMIC DNA]</scope>
    <source>
        <strain evidence="2">Heshi-B3</strain>
    </source>
</reference>
<evidence type="ECO:0000313" key="2">
    <source>
        <dbReference type="Proteomes" id="UP000052946"/>
    </source>
</evidence>
<accession>A0A0U9HXU0</accession>